<dbReference type="PANTHER" id="PTHR38790">
    <property type="entry name" value="2EXR DOMAIN-CONTAINING PROTEIN-RELATED"/>
    <property type="match status" value="1"/>
</dbReference>
<protein>
    <recommendedName>
        <fullName evidence="3">F-box domain-containing protein</fullName>
    </recommendedName>
</protein>
<dbReference type="EMBL" id="ML996567">
    <property type="protein sequence ID" value="KAF2761171.1"/>
    <property type="molecule type" value="Genomic_DNA"/>
</dbReference>
<dbReference type="OrthoDB" id="5413827at2759"/>
<organism evidence="1 2">
    <name type="scientific">Pseudovirgaria hyperparasitica</name>
    <dbReference type="NCBI Taxonomy" id="470096"/>
    <lineage>
        <taxon>Eukaryota</taxon>
        <taxon>Fungi</taxon>
        <taxon>Dikarya</taxon>
        <taxon>Ascomycota</taxon>
        <taxon>Pezizomycotina</taxon>
        <taxon>Dothideomycetes</taxon>
        <taxon>Dothideomycetes incertae sedis</taxon>
        <taxon>Acrospermales</taxon>
        <taxon>Acrospermaceae</taxon>
        <taxon>Pseudovirgaria</taxon>
    </lineage>
</organism>
<dbReference type="RefSeq" id="XP_033603622.1">
    <property type="nucleotide sequence ID" value="XM_033745267.1"/>
</dbReference>
<proteinExistence type="predicted"/>
<evidence type="ECO:0000313" key="2">
    <source>
        <dbReference type="Proteomes" id="UP000799437"/>
    </source>
</evidence>
<evidence type="ECO:0008006" key="3">
    <source>
        <dbReference type="Google" id="ProtNLM"/>
    </source>
</evidence>
<name>A0A6A6WIV7_9PEZI</name>
<dbReference type="AlphaFoldDB" id="A0A6A6WIV7"/>
<dbReference type="Proteomes" id="UP000799437">
    <property type="component" value="Unassembled WGS sequence"/>
</dbReference>
<keyword evidence="2" id="KW-1185">Reference proteome</keyword>
<gene>
    <name evidence="1" type="ORF">EJ05DRAFT_483566</name>
</gene>
<dbReference type="GeneID" id="54486321"/>
<evidence type="ECO:0000313" key="1">
    <source>
        <dbReference type="EMBL" id="KAF2761171.1"/>
    </source>
</evidence>
<accession>A0A6A6WIV7</accession>
<sequence>MLSKHLSVSIIEYIPLASSSTALSRTTTTPMTQSQLLSLPSELLDKIYKSCLTSDKPIYVTRPGDRIWEEDRYKPLCLALLQTCKQINDEATQYLYDNEVFLKDINAAKVRFEARPTKWASFRRFIVNDIPDSSRKCRIGPQLAPILARTTDLKKLTINCKNRHDVSLLGNLFCTGNPDMWDSMDGERGDEASGQLKDVEYGSRTDGALDGLEIVTRAVGLDNAARALGFNDDTLVTVHSAVYRVYLGKCLQQYRAEKAQEHKDSE</sequence>
<reference evidence="1" key="1">
    <citation type="journal article" date="2020" name="Stud. Mycol.">
        <title>101 Dothideomycetes genomes: a test case for predicting lifestyles and emergence of pathogens.</title>
        <authorList>
            <person name="Haridas S."/>
            <person name="Albert R."/>
            <person name="Binder M."/>
            <person name="Bloem J."/>
            <person name="Labutti K."/>
            <person name="Salamov A."/>
            <person name="Andreopoulos B."/>
            <person name="Baker S."/>
            <person name="Barry K."/>
            <person name="Bills G."/>
            <person name="Bluhm B."/>
            <person name="Cannon C."/>
            <person name="Castanera R."/>
            <person name="Culley D."/>
            <person name="Daum C."/>
            <person name="Ezra D."/>
            <person name="Gonzalez J."/>
            <person name="Henrissat B."/>
            <person name="Kuo A."/>
            <person name="Liang C."/>
            <person name="Lipzen A."/>
            <person name="Lutzoni F."/>
            <person name="Magnuson J."/>
            <person name="Mondo S."/>
            <person name="Nolan M."/>
            <person name="Ohm R."/>
            <person name="Pangilinan J."/>
            <person name="Park H.-J."/>
            <person name="Ramirez L."/>
            <person name="Alfaro M."/>
            <person name="Sun H."/>
            <person name="Tritt A."/>
            <person name="Yoshinaga Y."/>
            <person name="Zwiers L.-H."/>
            <person name="Turgeon B."/>
            <person name="Goodwin S."/>
            <person name="Spatafora J."/>
            <person name="Crous P."/>
            <person name="Grigoriev I."/>
        </authorList>
    </citation>
    <scope>NUCLEOTIDE SEQUENCE</scope>
    <source>
        <strain evidence="1">CBS 121739</strain>
    </source>
</reference>